<keyword evidence="3 5" id="KW-0786">Thiamine pyrophosphate</keyword>
<dbReference type="InterPro" id="IPR029061">
    <property type="entry name" value="THDP-binding"/>
</dbReference>
<organism evidence="7">
    <name type="scientific">Rhodosorus marinus</name>
    <dbReference type="NCBI Taxonomy" id="101924"/>
    <lineage>
        <taxon>Eukaryota</taxon>
        <taxon>Rhodophyta</taxon>
        <taxon>Stylonematophyceae</taxon>
        <taxon>Stylonematales</taxon>
        <taxon>Stylonemataceae</taxon>
        <taxon>Rhodosorus</taxon>
    </lineage>
</organism>
<dbReference type="GO" id="GO:0006086">
    <property type="term" value="P:pyruvate decarboxylation to acetyl-CoA"/>
    <property type="evidence" value="ECO:0007669"/>
    <property type="project" value="InterPro"/>
</dbReference>
<reference evidence="7" key="1">
    <citation type="submission" date="2021-01" db="EMBL/GenBank/DDBJ databases">
        <authorList>
            <person name="Corre E."/>
            <person name="Pelletier E."/>
            <person name="Niang G."/>
            <person name="Scheremetjew M."/>
            <person name="Finn R."/>
            <person name="Kale V."/>
            <person name="Holt S."/>
            <person name="Cochrane G."/>
            <person name="Meng A."/>
            <person name="Brown T."/>
            <person name="Cohen L."/>
        </authorList>
    </citation>
    <scope>NUCLEOTIDE SEQUENCE</scope>
    <source>
        <strain evidence="7">CCMP 769</strain>
    </source>
</reference>
<comment type="catalytic activity">
    <reaction evidence="5">
        <text>N(6)-[(R)-lipoyl]-L-lysyl-[protein] + pyruvate + H(+) = N(6)-[(R)-S(8)-acetyldihydrolipoyl]-L-lysyl-[protein] + CO2</text>
        <dbReference type="Rhea" id="RHEA:19189"/>
        <dbReference type="Rhea" id="RHEA-COMP:10474"/>
        <dbReference type="Rhea" id="RHEA-COMP:10478"/>
        <dbReference type="ChEBI" id="CHEBI:15361"/>
        <dbReference type="ChEBI" id="CHEBI:15378"/>
        <dbReference type="ChEBI" id="CHEBI:16526"/>
        <dbReference type="ChEBI" id="CHEBI:83099"/>
        <dbReference type="ChEBI" id="CHEBI:83111"/>
        <dbReference type="EC" id="1.2.4.1"/>
    </reaction>
</comment>
<evidence type="ECO:0000259" key="6">
    <source>
        <dbReference type="Pfam" id="PF00676"/>
    </source>
</evidence>
<dbReference type="CDD" id="cd02000">
    <property type="entry name" value="TPP_E1_PDC_ADC_BCADC"/>
    <property type="match status" value="1"/>
</dbReference>
<gene>
    <name evidence="7" type="ORF">RMAR00112_LOCUS34656</name>
</gene>
<dbReference type="AlphaFoldDB" id="A0A7S3ACA5"/>
<keyword evidence="4 5" id="KW-0670">Pyruvate</keyword>
<evidence type="ECO:0000313" key="7">
    <source>
        <dbReference type="EMBL" id="CAE0066584.1"/>
    </source>
</evidence>
<dbReference type="GO" id="GO:0004739">
    <property type="term" value="F:pyruvate dehydrogenase (acetyl-transferring) activity"/>
    <property type="evidence" value="ECO:0007669"/>
    <property type="project" value="UniProtKB-UniRule"/>
</dbReference>
<dbReference type="Gene3D" id="3.40.50.970">
    <property type="match status" value="1"/>
</dbReference>
<evidence type="ECO:0000256" key="5">
    <source>
        <dbReference type="RuleBase" id="RU361139"/>
    </source>
</evidence>
<evidence type="ECO:0000256" key="1">
    <source>
        <dbReference type="ARBA" id="ARBA00001964"/>
    </source>
</evidence>
<accession>A0A7S3ACA5</accession>
<sequence>MWRRTLRAGLGVRGMATKKKKSPVPPKEIDGKTRFDLRPFDPFLIDSPTPYAYSDKNELLEYFRIMYRMRRMEIAADNLYKGQQIRGFCHLYDGQEAVAVGMDAILTFDDPLITAYRNHCQMLSRGSNVKEILAELTGRYAGVSKGKGGSMHMYNRKNNYYGGNGIVGAQVPLGAGLAFALKYEKKQNVAVTMFGDGAANQGQIAEAINMAVIWRLPILFVCENNQYGMGTSALRASATQDFYKRENYIPGLKVDGMDVLAVREGMKFAKEYAINNGPLYIEMDTYRYHGHSMSDPGVTYRSKDEINDIKKSRDPIDRVKERLLEQLWSTAEELKVIEKEIKTEVDEAAAFSKVADPPPVETLYHHIYQETFPVRGTLLHNGTRVGFSST</sequence>
<protein>
    <recommendedName>
        <fullName evidence="5">Pyruvate dehydrogenase E1 component subunit alpha</fullName>
        <ecNumber evidence="5">1.2.4.1</ecNumber>
    </recommendedName>
</protein>
<comment type="cofactor">
    <cofactor evidence="1 5">
        <name>thiamine diphosphate</name>
        <dbReference type="ChEBI" id="CHEBI:58937"/>
    </cofactor>
</comment>
<evidence type="ECO:0000256" key="2">
    <source>
        <dbReference type="ARBA" id="ARBA00023002"/>
    </source>
</evidence>
<evidence type="ECO:0000256" key="4">
    <source>
        <dbReference type="ARBA" id="ARBA00023317"/>
    </source>
</evidence>
<dbReference type="PANTHER" id="PTHR11516:SF60">
    <property type="entry name" value="PYRUVATE DEHYDROGENASE E1 COMPONENT SUBUNIT ALPHA"/>
    <property type="match status" value="1"/>
</dbReference>
<dbReference type="EMBL" id="HBHW01044599">
    <property type="protein sequence ID" value="CAE0066584.1"/>
    <property type="molecule type" value="Transcribed_RNA"/>
</dbReference>
<dbReference type="NCBIfam" id="TIGR03182">
    <property type="entry name" value="PDH_E1_alph_y"/>
    <property type="match status" value="1"/>
</dbReference>
<dbReference type="InterPro" id="IPR001017">
    <property type="entry name" value="DH_E1"/>
</dbReference>
<proteinExistence type="predicted"/>
<dbReference type="Pfam" id="PF00676">
    <property type="entry name" value="E1_dh"/>
    <property type="match status" value="1"/>
</dbReference>
<dbReference type="PANTHER" id="PTHR11516">
    <property type="entry name" value="PYRUVATE DEHYDROGENASE E1 COMPONENT, ALPHA SUBUNIT BACTERIAL AND ORGANELLAR"/>
    <property type="match status" value="1"/>
</dbReference>
<dbReference type="SUPFAM" id="SSF52518">
    <property type="entry name" value="Thiamin diphosphate-binding fold (THDP-binding)"/>
    <property type="match status" value="1"/>
</dbReference>
<feature type="domain" description="Dehydrogenase E1 component" evidence="6">
    <location>
        <begin position="66"/>
        <end position="358"/>
    </location>
</feature>
<keyword evidence="2 5" id="KW-0560">Oxidoreductase</keyword>
<dbReference type="InterPro" id="IPR017597">
    <property type="entry name" value="Pyrv_DH_E1_asu_subgrp-y"/>
</dbReference>
<comment type="function">
    <text evidence="5">The pyruvate dehydrogenase complex catalyzes the overall conversion of pyruvate to acetyl-CoA and CO(2).</text>
</comment>
<dbReference type="InterPro" id="IPR050642">
    <property type="entry name" value="PDH_E1_Alpha_Subunit"/>
</dbReference>
<evidence type="ECO:0000256" key="3">
    <source>
        <dbReference type="ARBA" id="ARBA00023052"/>
    </source>
</evidence>
<dbReference type="EC" id="1.2.4.1" evidence="5"/>
<dbReference type="FunFam" id="3.40.50.970:FF:000013">
    <property type="entry name" value="Pyruvate dehydrogenase E1 component subunit alpha"/>
    <property type="match status" value="1"/>
</dbReference>
<name>A0A7S3ACA5_9RHOD</name>